<reference evidence="1" key="1">
    <citation type="journal article" date="2023" name="G3 (Bethesda)">
        <title>Whole genome assembly and annotation of the endangered Caribbean coral Acropora cervicornis.</title>
        <authorList>
            <person name="Selwyn J.D."/>
            <person name="Vollmer S.V."/>
        </authorList>
    </citation>
    <scope>NUCLEOTIDE SEQUENCE</scope>
    <source>
        <strain evidence="1">K2</strain>
    </source>
</reference>
<proteinExistence type="predicted"/>
<protein>
    <submittedName>
        <fullName evidence="1">Uncharacterized protein</fullName>
    </submittedName>
</protein>
<organism evidence="1 2">
    <name type="scientific">Acropora cervicornis</name>
    <name type="common">Staghorn coral</name>
    <dbReference type="NCBI Taxonomy" id="6130"/>
    <lineage>
        <taxon>Eukaryota</taxon>
        <taxon>Metazoa</taxon>
        <taxon>Cnidaria</taxon>
        <taxon>Anthozoa</taxon>
        <taxon>Hexacorallia</taxon>
        <taxon>Scleractinia</taxon>
        <taxon>Astrocoeniina</taxon>
        <taxon>Acroporidae</taxon>
        <taxon>Acropora</taxon>
    </lineage>
</organism>
<keyword evidence="2" id="KW-1185">Reference proteome</keyword>
<dbReference type="Proteomes" id="UP001249851">
    <property type="component" value="Unassembled WGS sequence"/>
</dbReference>
<comment type="caution">
    <text evidence="1">The sequence shown here is derived from an EMBL/GenBank/DDBJ whole genome shotgun (WGS) entry which is preliminary data.</text>
</comment>
<evidence type="ECO:0000313" key="2">
    <source>
        <dbReference type="Proteomes" id="UP001249851"/>
    </source>
</evidence>
<dbReference type="AlphaFoldDB" id="A0AAD9PSV1"/>
<dbReference type="EMBL" id="JARQWQ010000145">
    <property type="protein sequence ID" value="KAK2548474.1"/>
    <property type="molecule type" value="Genomic_DNA"/>
</dbReference>
<sequence length="171" mass="19894">MDPVCAKLQDFLQCGYLSREHIFYKLIKNAVDFVTAVNNDFSKENQFEWDSEILEFLDSIEHYGHEATVNLLRAPGFYKRAVDNAVKTTAMPKFNCQSWNWPLPGRTTRQKRNKGRYTTRNGMYWPLIQNFLDIISDEKSGIEHIFYCKETKLKLFAITSQEDGIALKPGL</sequence>
<name>A0AAD9PSV1_ACRCE</name>
<accession>A0AAD9PSV1</accession>
<gene>
    <name evidence="1" type="ORF">P5673_031254</name>
</gene>
<reference evidence="1" key="2">
    <citation type="journal article" date="2023" name="Science">
        <title>Genomic signatures of disease resistance in endangered staghorn corals.</title>
        <authorList>
            <person name="Vollmer S.V."/>
            <person name="Selwyn J.D."/>
            <person name="Despard B.A."/>
            <person name="Roesel C.L."/>
        </authorList>
    </citation>
    <scope>NUCLEOTIDE SEQUENCE</scope>
    <source>
        <strain evidence="1">K2</strain>
    </source>
</reference>
<evidence type="ECO:0000313" key="1">
    <source>
        <dbReference type="EMBL" id="KAK2548474.1"/>
    </source>
</evidence>